<feature type="transmembrane region" description="Helical" evidence="8">
    <location>
        <begin position="137"/>
        <end position="162"/>
    </location>
</feature>
<comment type="caution">
    <text evidence="10">The sequence shown here is derived from an EMBL/GenBank/DDBJ whole genome shotgun (WGS) entry which is preliminary data.</text>
</comment>
<gene>
    <name evidence="10" type="ORF">CBYS24578_00014787</name>
</gene>
<evidence type="ECO:0000256" key="2">
    <source>
        <dbReference type="ARBA" id="ARBA00010992"/>
    </source>
</evidence>
<feature type="transmembrane region" description="Helical" evidence="8">
    <location>
        <begin position="334"/>
        <end position="353"/>
    </location>
</feature>
<feature type="non-terminal residue" evidence="10">
    <location>
        <position position="1"/>
    </location>
</feature>
<evidence type="ECO:0000256" key="8">
    <source>
        <dbReference type="SAM" id="Phobius"/>
    </source>
</evidence>
<dbReference type="PANTHER" id="PTHR48022:SF2">
    <property type="entry name" value="PLASTIDIC GLUCOSE TRANSPORTER 4"/>
    <property type="match status" value="1"/>
</dbReference>
<comment type="subcellular location">
    <subcellularLocation>
        <location evidence="1">Membrane</location>
        <topology evidence="1">Multi-pass membrane protein</topology>
    </subcellularLocation>
</comment>
<keyword evidence="6 8" id="KW-0472">Membrane</keyword>
<dbReference type="EMBL" id="CABFNO020001465">
    <property type="protein sequence ID" value="CAG9989246.1"/>
    <property type="molecule type" value="Genomic_DNA"/>
</dbReference>
<evidence type="ECO:0000256" key="5">
    <source>
        <dbReference type="ARBA" id="ARBA00022989"/>
    </source>
</evidence>
<dbReference type="SUPFAM" id="SSF103473">
    <property type="entry name" value="MFS general substrate transporter"/>
    <property type="match status" value="1"/>
</dbReference>
<dbReference type="InterPro" id="IPR050360">
    <property type="entry name" value="MFS_Sugar_Transporters"/>
</dbReference>
<dbReference type="GO" id="GO:0016020">
    <property type="term" value="C:membrane"/>
    <property type="evidence" value="ECO:0007669"/>
    <property type="project" value="UniProtKB-SubCell"/>
</dbReference>
<feature type="transmembrane region" description="Helical" evidence="8">
    <location>
        <begin position="43"/>
        <end position="64"/>
    </location>
</feature>
<evidence type="ECO:0000256" key="4">
    <source>
        <dbReference type="ARBA" id="ARBA00022692"/>
    </source>
</evidence>
<protein>
    <recommendedName>
        <fullName evidence="9">Major facilitator superfamily (MFS) profile domain-containing protein</fullName>
    </recommendedName>
</protein>
<dbReference type="PROSITE" id="PS00216">
    <property type="entry name" value="SUGAR_TRANSPORT_1"/>
    <property type="match status" value="1"/>
</dbReference>
<dbReference type="PRINTS" id="PR00171">
    <property type="entry name" value="SUGRTRNSPORT"/>
</dbReference>
<feature type="domain" description="Major facilitator superfamily (MFS) profile" evidence="9">
    <location>
        <begin position="12"/>
        <end position="455"/>
    </location>
</feature>
<feature type="transmembrane region" description="Helical" evidence="8">
    <location>
        <begin position="266"/>
        <end position="288"/>
    </location>
</feature>
<dbReference type="Pfam" id="PF00083">
    <property type="entry name" value="Sugar_tr"/>
    <property type="match status" value="1"/>
</dbReference>
<dbReference type="InterPro" id="IPR005828">
    <property type="entry name" value="MFS_sugar_transport-like"/>
</dbReference>
<feature type="transmembrane region" description="Helical" evidence="8">
    <location>
        <begin position="365"/>
        <end position="385"/>
    </location>
</feature>
<reference evidence="10 11" key="2">
    <citation type="submission" date="2021-10" db="EMBL/GenBank/DDBJ databases">
        <authorList>
            <person name="Piombo E."/>
        </authorList>
    </citation>
    <scope>NUCLEOTIDE SEQUENCE [LARGE SCALE GENOMIC DNA]</scope>
</reference>
<dbReference type="NCBIfam" id="TIGR00879">
    <property type="entry name" value="SP"/>
    <property type="match status" value="1"/>
</dbReference>
<evidence type="ECO:0000313" key="10">
    <source>
        <dbReference type="EMBL" id="CAG9989246.1"/>
    </source>
</evidence>
<evidence type="ECO:0000259" key="9">
    <source>
        <dbReference type="PROSITE" id="PS50850"/>
    </source>
</evidence>
<feature type="transmembrane region" description="Helical" evidence="8">
    <location>
        <begin position="101"/>
        <end position="125"/>
    </location>
</feature>
<dbReference type="InterPro" id="IPR003663">
    <property type="entry name" value="Sugar/inositol_transpt"/>
</dbReference>
<evidence type="ECO:0000256" key="3">
    <source>
        <dbReference type="ARBA" id="ARBA00022448"/>
    </source>
</evidence>
<proteinExistence type="inferred from homology"/>
<dbReference type="AlphaFoldDB" id="A0A9N9Y3P2"/>
<dbReference type="InterPro" id="IPR020846">
    <property type="entry name" value="MFS_dom"/>
</dbReference>
<name>A0A9N9Y3P2_9HYPO</name>
<reference evidence="11" key="1">
    <citation type="submission" date="2019-06" db="EMBL/GenBank/DDBJ databases">
        <authorList>
            <person name="Broberg M."/>
        </authorList>
    </citation>
    <scope>NUCLEOTIDE SEQUENCE [LARGE SCALE GENOMIC DNA]</scope>
</reference>
<accession>A0A9N9Y3P2</accession>
<dbReference type="OrthoDB" id="5399138at2759"/>
<evidence type="ECO:0000256" key="6">
    <source>
        <dbReference type="ARBA" id="ARBA00023136"/>
    </source>
</evidence>
<keyword evidence="3 7" id="KW-0813">Transport</keyword>
<organism evidence="10 11">
    <name type="scientific">Clonostachys byssicola</name>
    <dbReference type="NCBI Taxonomy" id="160290"/>
    <lineage>
        <taxon>Eukaryota</taxon>
        <taxon>Fungi</taxon>
        <taxon>Dikarya</taxon>
        <taxon>Ascomycota</taxon>
        <taxon>Pezizomycotina</taxon>
        <taxon>Sordariomycetes</taxon>
        <taxon>Hypocreomycetidae</taxon>
        <taxon>Hypocreales</taxon>
        <taxon>Bionectriaceae</taxon>
        <taxon>Clonostachys</taxon>
    </lineage>
</organism>
<evidence type="ECO:0000256" key="7">
    <source>
        <dbReference type="RuleBase" id="RU003346"/>
    </source>
</evidence>
<dbReference type="Proteomes" id="UP000754883">
    <property type="component" value="Unassembled WGS sequence"/>
</dbReference>
<dbReference type="PANTHER" id="PTHR48022">
    <property type="entry name" value="PLASTIDIC GLUCOSE TRANSPORTER 4"/>
    <property type="match status" value="1"/>
</dbReference>
<feature type="transmembrane region" description="Helical" evidence="8">
    <location>
        <begin position="405"/>
        <end position="425"/>
    </location>
</feature>
<feature type="transmembrane region" description="Helical" evidence="8">
    <location>
        <begin position="431"/>
        <end position="451"/>
    </location>
</feature>
<feature type="transmembrane region" description="Helical" evidence="8">
    <location>
        <begin position="168"/>
        <end position="191"/>
    </location>
</feature>
<dbReference type="InterPro" id="IPR005829">
    <property type="entry name" value="Sugar_transporter_CS"/>
</dbReference>
<feature type="transmembrane region" description="Helical" evidence="8">
    <location>
        <begin position="76"/>
        <end position="95"/>
    </location>
</feature>
<dbReference type="FunFam" id="1.20.1250.20:FF:000134">
    <property type="entry name" value="MFS sugar transporter protein"/>
    <property type="match status" value="1"/>
</dbReference>
<dbReference type="InterPro" id="IPR036259">
    <property type="entry name" value="MFS_trans_sf"/>
</dbReference>
<sequence>MLSLNIPYYVKVGVIASLIAMLFGFDTGMIGPVTTMPAFSSSFGTFSATVHGVIVSSVLIPGAITSLAAGPLAQSFGHVRIIAIGSFISGVGFAIECGTPSLGGFIFGRLIKGVGIGLFLSNVWVQISETSPYHTRGIMNALPLAFVGFGIVLGFFTCYGTARLQSPAAWRIPPALGCGLGVLLSASYWVLPPSPRWLLSKGRLQEARLIAIKLGLDEKEQEGMFSQFENTTAQVETSNSFFLQVVHHTQQEFKQAFQAPFRGRTLFGCFLMALQQLSGIDGVLYYAPTLFAQAGLRGESASFLASGCSALVILIVSIPAAIFADHWGRRTASILGGVLISILMILMGSLYAAKSVHEDSGPGRWIVIVSIYLFAGVYNATWAVCLRSSLVESLPKETRSSASSLAQSCNWISNYVVALVTPILLSKSSYGAYFLYAAFTLSGTIVIALYMTETKGHSLEDIEKRYDESRQDLEAIVVTDKGGRGMGANVGMEVVT</sequence>
<keyword evidence="4 8" id="KW-0812">Transmembrane</keyword>
<feature type="transmembrane region" description="Helical" evidence="8">
    <location>
        <begin position="300"/>
        <end position="322"/>
    </location>
</feature>
<comment type="similarity">
    <text evidence="2 7">Belongs to the major facilitator superfamily. Sugar transporter (TC 2.A.1.1) family.</text>
</comment>
<keyword evidence="5 8" id="KW-1133">Transmembrane helix</keyword>
<keyword evidence="11" id="KW-1185">Reference proteome</keyword>
<dbReference type="PROSITE" id="PS50850">
    <property type="entry name" value="MFS"/>
    <property type="match status" value="1"/>
</dbReference>
<dbReference type="Gene3D" id="1.20.1250.20">
    <property type="entry name" value="MFS general substrate transporter like domains"/>
    <property type="match status" value="1"/>
</dbReference>
<evidence type="ECO:0000256" key="1">
    <source>
        <dbReference type="ARBA" id="ARBA00004141"/>
    </source>
</evidence>
<dbReference type="GO" id="GO:0005351">
    <property type="term" value="F:carbohydrate:proton symporter activity"/>
    <property type="evidence" value="ECO:0007669"/>
    <property type="project" value="TreeGrafter"/>
</dbReference>
<feature type="transmembrane region" description="Helical" evidence="8">
    <location>
        <begin position="12"/>
        <end position="31"/>
    </location>
</feature>
<evidence type="ECO:0000313" key="11">
    <source>
        <dbReference type="Proteomes" id="UP000754883"/>
    </source>
</evidence>